<evidence type="ECO:0000256" key="2">
    <source>
        <dbReference type="ARBA" id="ARBA00023125"/>
    </source>
</evidence>
<dbReference type="GO" id="GO:0000150">
    <property type="term" value="F:DNA strand exchange activity"/>
    <property type="evidence" value="ECO:0007669"/>
    <property type="project" value="InterPro"/>
</dbReference>
<evidence type="ECO:0000256" key="5">
    <source>
        <dbReference type="PROSITE-ProRule" id="PRU10137"/>
    </source>
</evidence>
<feature type="active site" description="O-(5'-phospho-DNA)-serine intermediate" evidence="4 5">
    <location>
        <position position="11"/>
    </location>
</feature>
<dbReference type="AlphaFoldDB" id="R7YCQ7"/>
<protein>
    <submittedName>
        <fullName evidence="7">Resolvase</fullName>
    </submittedName>
</protein>
<evidence type="ECO:0000256" key="4">
    <source>
        <dbReference type="PIRSR" id="PIRSR606118-50"/>
    </source>
</evidence>
<proteinExistence type="predicted"/>
<dbReference type="SMART" id="SM00857">
    <property type="entry name" value="Resolvase"/>
    <property type="match status" value="1"/>
</dbReference>
<sequence length="219" mass="24762">MGRVIAYVRVSTIKQETDNQLTGIREYADREHLQITEIVGETISGYKSTITERKFSEVLADLQAGDTLIVSETSRISRRLLDVLNTIQNLIDRGVAVITVKENIVFRDDINSKVLAFAFGLSAEIERSLISSRTREALARKKAEGVKLGRPVGSTSVEKLKLHGKDEQIITMLLNGASRNYVANELAVNRNTLTKYIKLREIHKEVLWRRHEKTTNKSK</sequence>
<evidence type="ECO:0000313" key="8">
    <source>
        <dbReference type="Proteomes" id="UP000013569"/>
    </source>
</evidence>
<organism evidence="7 8">
    <name type="scientific">Gordonia terrae C-6</name>
    <dbReference type="NCBI Taxonomy" id="1316928"/>
    <lineage>
        <taxon>Bacteria</taxon>
        <taxon>Bacillati</taxon>
        <taxon>Actinomycetota</taxon>
        <taxon>Actinomycetes</taxon>
        <taxon>Mycobacteriales</taxon>
        <taxon>Gordoniaceae</taxon>
        <taxon>Gordonia</taxon>
    </lineage>
</organism>
<dbReference type="Proteomes" id="UP000013569">
    <property type="component" value="Unassembled WGS sequence"/>
</dbReference>
<keyword evidence="3" id="KW-0233">DNA recombination</keyword>
<dbReference type="PANTHER" id="PTHR30461:SF19">
    <property type="entry name" value="SITE-SPECIFIC RECOMBINASE RESOLVASE FAMILY"/>
    <property type="match status" value="1"/>
</dbReference>
<gene>
    <name evidence="7" type="ORF">GTC6_05447</name>
</gene>
<dbReference type="PANTHER" id="PTHR30461">
    <property type="entry name" value="DNA-INVERTASE FROM LAMBDOID PROPHAGE"/>
    <property type="match status" value="1"/>
</dbReference>
<name>R7YCQ7_9ACTN</name>
<dbReference type="OrthoDB" id="128993at2"/>
<dbReference type="PATRIC" id="fig|1316928.3.peg.1093"/>
<dbReference type="GO" id="GO:0003677">
    <property type="term" value="F:DNA binding"/>
    <property type="evidence" value="ECO:0007669"/>
    <property type="project" value="UniProtKB-KW"/>
</dbReference>
<dbReference type="PROSITE" id="PS51736">
    <property type="entry name" value="RECOMBINASES_3"/>
    <property type="match status" value="1"/>
</dbReference>
<evidence type="ECO:0000313" key="7">
    <source>
        <dbReference type="EMBL" id="EON33786.1"/>
    </source>
</evidence>
<comment type="caution">
    <text evidence="7">The sequence shown here is derived from an EMBL/GenBank/DDBJ whole genome shotgun (WGS) entry which is preliminary data.</text>
</comment>
<dbReference type="PROSITE" id="PS00397">
    <property type="entry name" value="RECOMBINASES_1"/>
    <property type="match status" value="1"/>
</dbReference>
<dbReference type="RefSeq" id="WP_010841555.1">
    <property type="nucleotide sequence ID" value="NZ_AQPW01000004.1"/>
</dbReference>
<dbReference type="InterPro" id="IPR050639">
    <property type="entry name" value="SSR_resolvase"/>
</dbReference>
<dbReference type="Gene3D" id="3.40.50.1390">
    <property type="entry name" value="Resolvase, N-terminal catalytic domain"/>
    <property type="match status" value="1"/>
</dbReference>
<dbReference type="Pfam" id="PF00239">
    <property type="entry name" value="Resolvase"/>
    <property type="match status" value="1"/>
</dbReference>
<dbReference type="GO" id="GO:0015074">
    <property type="term" value="P:DNA integration"/>
    <property type="evidence" value="ECO:0007669"/>
    <property type="project" value="UniProtKB-KW"/>
</dbReference>
<feature type="domain" description="Resolvase/invertase-type recombinase catalytic" evidence="6">
    <location>
        <begin position="3"/>
        <end position="145"/>
    </location>
</feature>
<dbReference type="EMBL" id="AQPW01000004">
    <property type="protein sequence ID" value="EON33786.1"/>
    <property type="molecule type" value="Genomic_DNA"/>
</dbReference>
<dbReference type="CDD" id="cd03768">
    <property type="entry name" value="SR_ResInv"/>
    <property type="match status" value="1"/>
</dbReference>
<accession>R7YCQ7</accession>
<evidence type="ECO:0000259" key="6">
    <source>
        <dbReference type="PROSITE" id="PS51736"/>
    </source>
</evidence>
<evidence type="ECO:0000256" key="3">
    <source>
        <dbReference type="ARBA" id="ARBA00023172"/>
    </source>
</evidence>
<keyword evidence="2" id="KW-0238">DNA-binding</keyword>
<dbReference type="InterPro" id="IPR006119">
    <property type="entry name" value="Resolv_N"/>
</dbReference>
<dbReference type="InterPro" id="IPR036162">
    <property type="entry name" value="Resolvase-like_N_sf"/>
</dbReference>
<reference evidence="7 8" key="1">
    <citation type="journal article" date="2013" name="Genome Announc.">
        <title>Draft Genome Sequence of a Benzothiophene-Desulfurizing Bacterium, Gordona terrae Strain C-6.</title>
        <authorList>
            <person name="Wang W."/>
            <person name="Ma T."/>
            <person name="Ren Y."/>
            <person name="Li G."/>
        </authorList>
    </citation>
    <scope>NUCLEOTIDE SEQUENCE [LARGE SCALE GENOMIC DNA]</scope>
    <source>
        <strain evidence="7 8">C-6</strain>
    </source>
</reference>
<evidence type="ECO:0000256" key="1">
    <source>
        <dbReference type="ARBA" id="ARBA00022908"/>
    </source>
</evidence>
<keyword evidence="1" id="KW-0229">DNA integration</keyword>
<dbReference type="InterPro" id="IPR006118">
    <property type="entry name" value="Recombinase_CS"/>
</dbReference>
<dbReference type="SUPFAM" id="SSF53041">
    <property type="entry name" value="Resolvase-like"/>
    <property type="match status" value="1"/>
</dbReference>